<proteinExistence type="predicted"/>
<gene>
    <name evidence="1" type="ORF">NCWK1_0361</name>
</gene>
<reference evidence="2" key="1">
    <citation type="journal article" date="2018" name="Genome Announc.">
        <title>Draft Genome Sequence of the Nitrogen-Fixing and Hormogonia-Inducing Cyanobacterium Nostoc cycadae Strain WK-1, Isolated from the Coralloid Roots of Cycas revoluta.</title>
        <authorList>
            <person name="Kanesaki Y."/>
            <person name="Hirose M."/>
            <person name="Hirose Y."/>
            <person name="Fujisawa T."/>
            <person name="Nakamura Y."/>
            <person name="Watanabe S."/>
            <person name="Matsunaga S."/>
            <person name="Uchida H."/>
            <person name="Murakami A."/>
        </authorList>
    </citation>
    <scope>NUCLEOTIDE SEQUENCE [LARGE SCALE GENOMIC DNA]</scope>
    <source>
        <strain evidence="2">WK-1</strain>
    </source>
</reference>
<sequence length="284" mass="32340">MLEKQSNEKDAVRYWISIGSEITGAAIGGSMGFLTAGPVGGALAGALGVVISKGLGKLLSDFADRSLSKKEKDRIGTTVYFALEKIEIYLNCGRVPRSDGFFEANDHKRPYSEEILEGVLLKSRDEHEEKKLKILGNIFANIAFSEISLTESNYILKITDILTYSQICILALINQEKTLDVKDYFYYGWLEKNPIKNGFSDEKQCFLQQLYEMYNLGLLEWTKQDRRKPNEQKKLFLDALGKRYCKLANLEEVSQEDIEYVKKKIFHINFAPLCRIVFEISENG</sequence>
<evidence type="ECO:0000313" key="2">
    <source>
        <dbReference type="Proteomes" id="UP000236527"/>
    </source>
</evidence>
<name>A0A2H6LBS9_9NOSO</name>
<dbReference type="EMBL" id="BDGE01000003">
    <property type="protein sequence ID" value="GBE90642.1"/>
    <property type="molecule type" value="Genomic_DNA"/>
</dbReference>
<evidence type="ECO:0000313" key="1">
    <source>
        <dbReference type="EMBL" id="GBE90642.1"/>
    </source>
</evidence>
<dbReference type="AlphaFoldDB" id="A0A2H6LBS9"/>
<comment type="caution">
    <text evidence="1">The sequence shown here is derived from an EMBL/GenBank/DDBJ whole genome shotgun (WGS) entry which is preliminary data.</text>
</comment>
<protein>
    <submittedName>
        <fullName evidence="1">Uncharacterized protein</fullName>
    </submittedName>
</protein>
<organism evidence="1 2">
    <name type="scientific">Nostoc cycadae WK-1</name>
    <dbReference type="NCBI Taxonomy" id="1861711"/>
    <lineage>
        <taxon>Bacteria</taxon>
        <taxon>Bacillati</taxon>
        <taxon>Cyanobacteriota</taxon>
        <taxon>Cyanophyceae</taxon>
        <taxon>Nostocales</taxon>
        <taxon>Nostocaceae</taxon>
        <taxon>Nostoc</taxon>
    </lineage>
</organism>
<dbReference type="RefSeq" id="WP_103123505.1">
    <property type="nucleotide sequence ID" value="NZ_DF978421.1"/>
</dbReference>
<accession>A0A2H6LBS9</accession>
<dbReference type="Proteomes" id="UP000236527">
    <property type="component" value="Unassembled WGS sequence"/>
</dbReference>
<keyword evidence="2" id="KW-1185">Reference proteome</keyword>